<dbReference type="Proteomes" id="UP000005384">
    <property type="component" value="Unassembled WGS sequence"/>
</dbReference>
<dbReference type="ESTHER" id="9clot-g5ifj5">
    <property type="family name" value="Carb_B_Bacteria"/>
</dbReference>
<dbReference type="RefSeq" id="WP_006780253.1">
    <property type="nucleotide sequence ID" value="NZ_CP040506.1"/>
</dbReference>
<evidence type="ECO:0000313" key="3">
    <source>
        <dbReference type="Proteomes" id="UP000005384"/>
    </source>
</evidence>
<dbReference type="Pfam" id="PF00135">
    <property type="entry name" value="COesterase"/>
    <property type="match status" value="1"/>
</dbReference>
<dbReference type="InterPro" id="IPR050309">
    <property type="entry name" value="Type-B_Carboxylest/Lipase"/>
</dbReference>
<dbReference type="OrthoDB" id="9775851at2"/>
<dbReference type="PANTHER" id="PTHR11559">
    <property type="entry name" value="CARBOXYLESTERASE"/>
    <property type="match status" value="1"/>
</dbReference>
<feature type="domain" description="Carboxylesterase type B" evidence="1">
    <location>
        <begin position="5"/>
        <end position="502"/>
    </location>
</feature>
<dbReference type="InterPro" id="IPR029058">
    <property type="entry name" value="AB_hydrolase_fold"/>
</dbReference>
<proteinExistence type="predicted"/>
<organism evidence="2 3">
    <name type="scientific">Hungatella hathewayi WAL-18680</name>
    <dbReference type="NCBI Taxonomy" id="742737"/>
    <lineage>
        <taxon>Bacteria</taxon>
        <taxon>Bacillati</taxon>
        <taxon>Bacillota</taxon>
        <taxon>Clostridia</taxon>
        <taxon>Lachnospirales</taxon>
        <taxon>Lachnospiraceae</taxon>
        <taxon>Hungatella</taxon>
    </lineage>
</organism>
<comment type="caution">
    <text evidence="2">The sequence shown here is derived from an EMBL/GenBank/DDBJ whole genome shotgun (WGS) entry which is preliminary data.</text>
</comment>
<keyword evidence="3" id="KW-1185">Reference proteome</keyword>
<evidence type="ECO:0000313" key="2">
    <source>
        <dbReference type="EMBL" id="EHI59778.1"/>
    </source>
</evidence>
<dbReference type="Gene3D" id="3.40.50.1820">
    <property type="entry name" value="alpha/beta hydrolase"/>
    <property type="match status" value="1"/>
</dbReference>
<accession>G5IFJ5</accession>
<sequence>MALGIVKTTCGLIKGEEYGGDYSGITVFRGIPYAAPPVGNLRFAPPEDPACWEGIRECTQFAPAAVQTPLSDRHAKEYYYDGFPEMSEDCLYLNVCSGAQAAGEKRPVYLWFHGGGLTNCYSYEKQFNPQVLAKKGIVVVTVGQRLNLFGYLVLPQLDKEQNGKSGNYGFMDQLKALEWVVSNISAFGGDPDCITAGGQSGGCLKAAMLAASPAGKGRIRRVISHSGLKWMIPFKSREEAAEIGKKYLAHIGLPKDISPEELRSLPTEQLYSMTAGRAIMPGDMVPDGDLIPYETVAECFEHFLGQVDFLNSCNLGEVQMEEIRSADAFYRHFKELLGTLYDAYDFEQLVQVEDEEAWLMSQKLAVLGLAKREGMNVSRNLMLNQMFGRYMDAHAPGSHVYNGLWTHRIPLTGEDLGSERDCDVALAWHSTELWFTFASLREGVPPDRPWREVDVRMARLLSSYWANFIRSGNPNGVGLPFWPESTKDYGYLELGEEMNAHQGIHSRLDELIHAFVQKEYRLDL</sequence>
<dbReference type="EMBL" id="ADLN01000046">
    <property type="protein sequence ID" value="EHI59778.1"/>
    <property type="molecule type" value="Genomic_DNA"/>
</dbReference>
<gene>
    <name evidence="2" type="ORF">HMPREF9473_02273</name>
</gene>
<dbReference type="PATRIC" id="fig|742737.3.peg.2298"/>
<name>G5IFJ5_9FIRM</name>
<dbReference type="AlphaFoldDB" id="G5IFJ5"/>
<dbReference type="HOGENOM" id="CLU_006586_16_3_9"/>
<protein>
    <recommendedName>
        <fullName evidence="1">Carboxylesterase type B domain-containing protein</fullName>
    </recommendedName>
</protein>
<reference evidence="2 3" key="1">
    <citation type="submission" date="2011-08" db="EMBL/GenBank/DDBJ databases">
        <title>The Genome Sequence of Clostridium hathewayi WAL-18680.</title>
        <authorList>
            <consortium name="The Broad Institute Genome Sequencing Platform"/>
            <person name="Earl A."/>
            <person name="Ward D."/>
            <person name="Feldgarden M."/>
            <person name="Gevers D."/>
            <person name="Finegold S.M."/>
            <person name="Summanen P.H."/>
            <person name="Molitoris D.R."/>
            <person name="Song M."/>
            <person name="Daigneault M."/>
            <person name="Allen-Vercoe E."/>
            <person name="Young S.K."/>
            <person name="Zeng Q."/>
            <person name="Gargeya S."/>
            <person name="Fitzgerald M."/>
            <person name="Haas B."/>
            <person name="Abouelleil A."/>
            <person name="Alvarado L."/>
            <person name="Arachchi H.M."/>
            <person name="Berlin A."/>
            <person name="Brown A."/>
            <person name="Chapman S.B."/>
            <person name="Chen Z."/>
            <person name="Dunbar C."/>
            <person name="Freedman E."/>
            <person name="Gearin G."/>
            <person name="Gellesch M."/>
            <person name="Goldberg J."/>
            <person name="Griggs A."/>
            <person name="Gujja S."/>
            <person name="Heiman D."/>
            <person name="Howarth C."/>
            <person name="Larson L."/>
            <person name="Lui A."/>
            <person name="MacDonald P.J.P."/>
            <person name="Montmayeur A."/>
            <person name="Murphy C."/>
            <person name="Neiman D."/>
            <person name="Pearson M."/>
            <person name="Priest M."/>
            <person name="Roberts A."/>
            <person name="Saif S."/>
            <person name="Shea T."/>
            <person name="Shenoy N."/>
            <person name="Sisk P."/>
            <person name="Stolte C."/>
            <person name="Sykes S."/>
            <person name="Wortman J."/>
            <person name="Nusbaum C."/>
            <person name="Birren B."/>
        </authorList>
    </citation>
    <scope>NUCLEOTIDE SEQUENCE [LARGE SCALE GENOMIC DNA]</scope>
    <source>
        <strain evidence="2 3">WAL-18680</strain>
    </source>
</reference>
<evidence type="ECO:0000259" key="1">
    <source>
        <dbReference type="Pfam" id="PF00135"/>
    </source>
</evidence>
<dbReference type="InterPro" id="IPR002018">
    <property type="entry name" value="CarbesteraseB"/>
</dbReference>
<dbReference type="SUPFAM" id="SSF53474">
    <property type="entry name" value="alpha/beta-Hydrolases"/>
    <property type="match status" value="1"/>
</dbReference>